<dbReference type="PRINTS" id="PR00175">
    <property type="entry name" value="NAALASMPORT"/>
</dbReference>
<dbReference type="Proteomes" id="UP000823927">
    <property type="component" value="Unassembled WGS sequence"/>
</dbReference>
<evidence type="ECO:0000256" key="7">
    <source>
        <dbReference type="ARBA" id="ARBA00022989"/>
    </source>
</evidence>
<comment type="caution">
    <text evidence="10">The sequence shown here is derived from an EMBL/GenBank/DDBJ whole genome shotgun (WGS) entry which is preliminary data.</text>
</comment>
<name>A0A9D1JQS4_9FIRM</name>
<dbReference type="AlphaFoldDB" id="A0A9D1JQS4"/>
<keyword evidence="4 9" id="KW-1003">Cell membrane</keyword>
<evidence type="ECO:0000256" key="6">
    <source>
        <dbReference type="ARBA" id="ARBA00022847"/>
    </source>
</evidence>
<feature type="transmembrane region" description="Helical" evidence="9">
    <location>
        <begin position="181"/>
        <end position="202"/>
    </location>
</feature>
<feature type="transmembrane region" description="Helical" evidence="9">
    <location>
        <begin position="304"/>
        <end position="323"/>
    </location>
</feature>
<accession>A0A9D1JQS4</accession>
<feature type="transmembrane region" description="Helical" evidence="9">
    <location>
        <begin position="143"/>
        <end position="169"/>
    </location>
</feature>
<evidence type="ECO:0000256" key="1">
    <source>
        <dbReference type="ARBA" id="ARBA00004651"/>
    </source>
</evidence>
<dbReference type="NCBIfam" id="TIGR00835">
    <property type="entry name" value="agcS"/>
    <property type="match status" value="1"/>
</dbReference>
<keyword evidence="5 9" id="KW-0812">Transmembrane</keyword>
<keyword evidence="3 9" id="KW-0813">Transport</keyword>
<sequence length="457" mass="48309">MEVFAQIIENIDAAVWGWPMIILLMGTHLFMTIRTKGIQRKIGTAIKLSVTKDPEAEGEVSQFGALTTALASTIGTGNIIGVGTAIAMGGPGAVFWCWLTGVLGIATKYSEALIAVKYRVKTKDGRMQGGAMYALERGLRLKWLGIIFAVLGGLASFGIGCATQVNAIATVCNENLGIPKPAVGIVVAGATALVVFGGLKMISRVCEKLVPFMAVFYVAGCLIILGMNYNYIIPALQTILTGAFSPQAVAGGFAGGGIMLALRAGVARGLFSNESGMGSAPIAAAAAQTRNPVRQALVSSTGTFWDTVVVCAMTGIVLVTTILKSSALNIGYIEDGGILTTMAFQQIPVIGPVILVVGLISFAYSTILGWAYYGERCLEYCFGKKILIPYRILYVLVALIAPMVILDVVWNIADILNALMAVPNLIAVLLLSPVIVKETKKYMNDLDKKSDDEIPLV</sequence>
<keyword evidence="6 9" id="KW-0769">Symport</keyword>
<evidence type="ECO:0000256" key="8">
    <source>
        <dbReference type="ARBA" id="ARBA00023136"/>
    </source>
</evidence>
<evidence type="ECO:0000256" key="9">
    <source>
        <dbReference type="RuleBase" id="RU363064"/>
    </source>
</evidence>
<evidence type="ECO:0000256" key="2">
    <source>
        <dbReference type="ARBA" id="ARBA00009261"/>
    </source>
</evidence>
<reference evidence="10" key="1">
    <citation type="submission" date="2020-10" db="EMBL/GenBank/DDBJ databases">
        <authorList>
            <person name="Gilroy R."/>
        </authorList>
    </citation>
    <scope>NUCLEOTIDE SEQUENCE</scope>
    <source>
        <strain evidence="10">CHK178-757</strain>
    </source>
</reference>
<feature type="transmembrane region" description="Helical" evidence="9">
    <location>
        <begin position="244"/>
        <end position="262"/>
    </location>
</feature>
<keyword evidence="8 9" id="KW-0472">Membrane</keyword>
<reference evidence="10" key="2">
    <citation type="journal article" date="2021" name="PeerJ">
        <title>Extensive microbial diversity within the chicken gut microbiome revealed by metagenomics and culture.</title>
        <authorList>
            <person name="Gilroy R."/>
            <person name="Ravi A."/>
            <person name="Getino M."/>
            <person name="Pursley I."/>
            <person name="Horton D.L."/>
            <person name="Alikhan N.F."/>
            <person name="Baker D."/>
            <person name="Gharbi K."/>
            <person name="Hall N."/>
            <person name="Watson M."/>
            <person name="Adriaenssens E.M."/>
            <person name="Foster-Nyarko E."/>
            <person name="Jarju S."/>
            <person name="Secka A."/>
            <person name="Antonio M."/>
            <person name="Oren A."/>
            <person name="Chaudhuri R.R."/>
            <person name="La Ragione R."/>
            <person name="Hildebrand F."/>
            <person name="Pallen M.J."/>
        </authorList>
    </citation>
    <scope>NUCLEOTIDE SEQUENCE</scope>
    <source>
        <strain evidence="10">CHK178-757</strain>
    </source>
</reference>
<dbReference type="FunFam" id="1.20.1740.10:FF:000004">
    <property type="entry name" value="Sodium:alanine symporter family protein"/>
    <property type="match status" value="1"/>
</dbReference>
<feature type="transmembrane region" description="Helical" evidence="9">
    <location>
        <begin position="349"/>
        <end position="372"/>
    </location>
</feature>
<feature type="transmembrane region" description="Helical" evidence="9">
    <location>
        <begin position="418"/>
        <end position="436"/>
    </location>
</feature>
<protein>
    <submittedName>
        <fullName evidence="10">Sodium:alanine symporter family protein</fullName>
    </submittedName>
</protein>
<comment type="similarity">
    <text evidence="2 9">Belongs to the alanine or glycine:cation symporter (AGCS) (TC 2.A.25) family.</text>
</comment>
<evidence type="ECO:0000256" key="5">
    <source>
        <dbReference type="ARBA" id="ARBA00022692"/>
    </source>
</evidence>
<evidence type="ECO:0000313" key="11">
    <source>
        <dbReference type="Proteomes" id="UP000823927"/>
    </source>
</evidence>
<proteinExistence type="inferred from homology"/>
<dbReference type="GO" id="GO:0005886">
    <property type="term" value="C:plasma membrane"/>
    <property type="evidence" value="ECO:0007669"/>
    <property type="project" value="UniProtKB-SubCell"/>
</dbReference>
<keyword evidence="7 9" id="KW-1133">Transmembrane helix</keyword>
<evidence type="ECO:0000256" key="4">
    <source>
        <dbReference type="ARBA" id="ARBA00022475"/>
    </source>
</evidence>
<comment type="subcellular location">
    <subcellularLocation>
        <location evidence="1 9">Cell membrane</location>
        <topology evidence="1 9">Multi-pass membrane protein</topology>
    </subcellularLocation>
</comment>
<dbReference type="EMBL" id="DVIT01000022">
    <property type="protein sequence ID" value="HIS47039.1"/>
    <property type="molecule type" value="Genomic_DNA"/>
</dbReference>
<feature type="transmembrane region" description="Helical" evidence="9">
    <location>
        <begin position="392"/>
        <end position="412"/>
    </location>
</feature>
<dbReference type="PANTHER" id="PTHR30330:SF3">
    <property type="entry name" value="TRANSCRIPTIONAL REGULATOR, LRP FAMILY"/>
    <property type="match status" value="1"/>
</dbReference>
<dbReference type="GO" id="GO:0005283">
    <property type="term" value="F:amino acid:sodium symporter activity"/>
    <property type="evidence" value="ECO:0007669"/>
    <property type="project" value="InterPro"/>
</dbReference>
<dbReference type="InterPro" id="IPR001463">
    <property type="entry name" value="Na/Ala_symport"/>
</dbReference>
<dbReference type="PANTHER" id="PTHR30330">
    <property type="entry name" value="AGSS FAMILY TRANSPORTER, SODIUM-ALANINE"/>
    <property type="match status" value="1"/>
</dbReference>
<organism evidence="10 11">
    <name type="scientific">Candidatus Scybalocola faecigallinarum</name>
    <dbReference type="NCBI Taxonomy" id="2840941"/>
    <lineage>
        <taxon>Bacteria</taxon>
        <taxon>Bacillati</taxon>
        <taxon>Bacillota</taxon>
        <taxon>Clostridia</taxon>
        <taxon>Lachnospirales</taxon>
        <taxon>Lachnospiraceae</taxon>
        <taxon>Lachnospiraceae incertae sedis</taxon>
        <taxon>Candidatus Scybalocola (ex Gilroy et al. 2021)</taxon>
    </lineage>
</organism>
<gene>
    <name evidence="10" type="ORF">IAB46_05675</name>
</gene>
<evidence type="ECO:0000256" key="3">
    <source>
        <dbReference type="ARBA" id="ARBA00022448"/>
    </source>
</evidence>
<feature type="transmembrane region" description="Helical" evidence="9">
    <location>
        <begin position="209"/>
        <end position="232"/>
    </location>
</feature>
<dbReference type="Pfam" id="PF01235">
    <property type="entry name" value="Na_Ala_symp"/>
    <property type="match status" value="1"/>
</dbReference>
<dbReference type="Gene3D" id="1.20.1740.10">
    <property type="entry name" value="Amino acid/polyamine transporter I"/>
    <property type="match status" value="1"/>
</dbReference>
<feature type="transmembrane region" description="Helical" evidence="9">
    <location>
        <begin position="15"/>
        <end position="33"/>
    </location>
</feature>
<evidence type="ECO:0000313" key="10">
    <source>
        <dbReference type="EMBL" id="HIS47039.1"/>
    </source>
</evidence>